<evidence type="ECO:0000256" key="6">
    <source>
        <dbReference type="ARBA" id="ARBA00023136"/>
    </source>
</evidence>
<keyword evidence="9" id="KW-1185">Reference proteome</keyword>
<feature type="transmembrane region" description="Helical" evidence="7">
    <location>
        <begin position="131"/>
        <end position="156"/>
    </location>
</feature>
<accession>A0A249PJ18</accession>
<feature type="transmembrane region" description="Helical" evidence="7">
    <location>
        <begin position="187"/>
        <end position="211"/>
    </location>
</feature>
<sequence>MTAFEHIPLVSAQTAIPAAAMLGAARALGILTIFPLFSLFSVVGILRFGLAIGLSAPAVVYAYDVLMAGKTTYLDLGALSLKEFAFGALVGMGLGIPFWAAQSAGDMTDVYRGSNAANLFDPINALETTPLGALLMAIALAIFAASGGVVDLVAIFHKSFELWPLFALVPRFDGSALTTIVDIFARLFRIGAVLAAPFVIVMCAIELSLAFVGRSARQFPLNDSAAAFKNLAVVVVLVVYVTFVTTYFGEVWIDGFAGIRSLLEPSLGEE</sequence>
<comment type="similarity">
    <text evidence="2">Belongs to the FliR/MopE/SpaR family.</text>
</comment>
<name>A0A249PJ18_9HYPH</name>
<dbReference type="AlphaFoldDB" id="A0A249PJ18"/>
<protein>
    <submittedName>
        <fullName evidence="8">Type III secretion inner membrane protein</fullName>
    </submittedName>
</protein>
<reference evidence="8 9" key="1">
    <citation type="submission" date="2017-08" db="EMBL/GenBank/DDBJ databases">
        <title>Multipartite genome sequences of Sinorhizobium species nodulating soybeans.</title>
        <authorList>
            <person name="Tian C.F."/>
        </authorList>
    </citation>
    <scope>NUCLEOTIDE SEQUENCE [LARGE SCALE GENOMIC DNA]</scope>
    <source>
        <strain evidence="8 9">CCBAU 05684</strain>
        <plasmid evidence="9">psj05684b</plasmid>
    </source>
</reference>
<dbReference type="PANTHER" id="PTHR30065">
    <property type="entry name" value="FLAGELLAR BIOSYNTHETIC PROTEIN FLIR"/>
    <property type="match status" value="1"/>
</dbReference>
<dbReference type="GO" id="GO:0005886">
    <property type="term" value="C:plasma membrane"/>
    <property type="evidence" value="ECO:0007669"/>
    <property type="project" value="UniProtKB-SubCell"/>
</dbReference>
<evidence type="ECO:0000256" key="1">
    <source>
        <dbReference type="ARBA" id="ARBA00004651"/>
    </source>
</evidence>
<dbReference type="KEGG" id="esj:SJ05684_b47550"/>
<dbReference type="EMBL" id="CP023068">
    <property type="protein sequence ID" value="ASY65737.1"/>
    <property type="molecule type" value="Genomic_DNA"/>
</dbReference>
<keyword evidence="6 7" id="KW-0472">Membrane</keyword>
<dbReference type="Proteomes" id="UP000217211">
    <property type="component" value="Plasmid pSJ05684b"/>
</dbReference>
<comment type="subcellular location">
    <subcellularLocation>
        <location evidence="1">Cell membrane</location>
        <topology evidence="1">Multi-pass membrane protein</topology>
    </subcellularLocation>
</comment>
<evidence type="ECO:0000256" key="2">
    <source>
        <dbReference type="ARBA" id="ARBA00009772"/>
    </source>
</evidence>
<keyword evidence="3" id="KW-1003">Cell membrane</keyword>
<keyword evidence="4 7" id="KW-0812">Transmembrane</keyword>
<evidence type="ECO:0000256" key="3">
    <source>
        <dbReference type="ARBA" id="ARBA00022475"/>
    </source>
</evidence>
<dbReference type="InterPro" id="IPR002010">
    <property type="entry name" value="T3SS_IM_R"/>
</dbReference>
<keyword evidence="8" id="KW-0614">Plasmid</keyword>
<evidence type="ECO:0000256" key="7">
    <source>
        <dbReference type="SAM" id="Phobius"/>
    </source>
</evidence>
<evidence type="ECO:0000256" key="4">
    <source>
        <dbReference type="ARBA" id="ARBA00022692"/>
    </source>
</evidence>
<dbReference type="Pfam" id="PF01311">
    <property type="entry name" value="Bac_export_1"/>
    <property type="match status" value="1"/>
</dbReference>
<feature type="transmembrane region" description="Helical" evidence="7">
    <location>
        <begin position="231"/>
        <end position="253"/>
    </location>
</feature>
<feature type="transmembrane region" description="Helical" evidence="7">
    <location>
        <begin position="84"/>
        <end position="101"/>
    </location>
</feature>
<feature type="transmembrane region" description="Helical" evidence="7">
    <location>
        <begin position="39"/>
        <end position="63"/>
    </location>
</feature>
<evidence type="ECO:0000313" key="9">
    <source>
        <dbReference type="Proteomes" id="UP000217211"/>
    </source>
</evidence>
<dbReference type="GO" id="GO:0006605">
    <property type="term" value="P:protein targeting"/>
    <property type="evidence" value="ECO:0007669"/>
    <property type="project" value="InterPro"/>
</dbReference>
<dbReference type="STRING" id="716928.GCA_000261485_03215"/>
<evidence type="ECO:0000256" key="5">
    <source>
        <dbReference type="ARBA" id="ARBA00022989"/>
    </source>
</evidence>
<proteinExistence type="inferred from homology"/>
<dbReference type="PANTHER" id="PTHR30065:SF1">
    <property type="entry name" value="SURFACE PRESENTATION OF ANTIGENS PROTEIN SPAR"/>
    <property type="match status" value="1"/>
</dbReference>
<keyword evidence="5 7" id="KW-1133">Transmembrane helix</keyword>
<gene>
    <name evidence="8" type="ORF">SJ05684_b47550</name>
</gene>
<geneLocation type="plasmid" evidence="9">
    <name>psj05684b</name>
</geneLocation>
<dbReference type="eggNOG" id="COG4791">
    <property type="taxonomic scope" value="Bacteria"/>
</dbReference>
<organism evidence="8 9">
    <name type="scientific">Sinorhizobium sojae CCBAU 05684</name>
    <dbReference type="NCBI Taxonomy" id="716928"/>
    <lineage>
        <taxon>Bacteria</taxon>
        <taxon>Pseudomonadati</taxon>
        <taxon>Pseudomonadota</taxon>
        <taxon>Alphaproteobacteria</taxon>
        <taxon>Hyphomicrobiales</taxon>
        <taxon>Rhizobiaceae</taxon>
        <taxon>Sinorhizobium/Ensifer group</taxon>
        <taxon>Sinorhizobium</taxon>
    </lineage>
</organism>
<evidence type="ECO:0000313" key="8">
    <source>
        <dbReference type="EMBL" id="ASY65737.1"/>
    </source>
</evidence>
<dbReference type="PRINTS" id="PR00953">
    <property type="entry name" value="TYPE3IMRPROT"/>
</dbReference>